<keyword evidence="9 12" id="KW-1133">Transmembrane helix</keyword>
<dbReference type="GO" id="GO:0005789">
    <property type="term" value="C:endoplasmic reticulum membrane"/>
    <property type="evidence" value="ECO:0007669"/>
    <property type="project" value="UniProtKB-SubCell"/>
</dbReference>
<dbReference type="SUPFAM" id="SSF53756">
    <property type="entry name" value="UDP-Glycosyltransferase/glycogen phosphorylase"/>
    <property type="match status" value="1"/>
</dbReference>
<dbReference type="EC" id="2.4.1.131" evidence="3 12"/>
<evidence type="ECO:0000256" key="10">
    <source>
        <dbReference type="ARBA" id="ARBA00023136"/>
    </source>
</evidence>
<dbReference type="FunCoup" id="A0A316VLN8">
    <property type="interactions" value="274"/>
</dbReference>
<evidence type="ECO:0000256" key="4">
    <source>
        <dbReference type="ARBA" id="ARBA00022018"/>
    </source>
</evidence>
<accession>A0A316VLN8</accession>
<evidence type="ECO:0000313" key="15">
    <source>
        <dbReference type="EMBL" id="PWN38437.1"/>
    </source>
</evidence>
<evidence type="ECO:0000259" key="14">
    <source>
        <dbReference type="Pfam" id="PF15924"/>
    </source>
</evidence>
<feature type="transmembrane region" description="Helical" evidence="12">
    <location>
        <begin position="12"/>
        <end position="32"/>
    </location>
</feature>
<dbReference type="InterPro" id="IPR001296">
    <property type="entry name" value="Glyco_trans_1"/>
</dbReference>
<evidence type="ECO:0000256" key="6">
    <source>
        <dbReference type="ARBA" id="ARBA00022679"/>
    </source>
</evidence>
<evidence type="ECO:0000256" key="9">
    <source>
        <dbReference type="ARBA" id="ARBA00022989"/>
    </source>
</evidence>
<evidence type="ECO:0000256" key="11">
    <source>
        <dbReference type="ARBA" id="ARBA00045065"/>
    </source>
</evidence>
<dbReference type="Pfam" id="PF15924">
    <property type="entry name" value="ALG11_N"/>
    <property type="match status" value="1"/>
</dbReference>
<dbReference type="CDD" id="cd03806">
    <property type="entry name" value="GT4_ALG11-like"/>
    <property type="match status" value="1"/>
</dbReference>
<dbReference type="OrthoDB" id="2276068at2759"/>
<gene>
    <name evidence="15" type="ORF">FA14DRAFT_160007</name>
</gene>
<comment type="catalytic activity">
    <reaction evidence="11 12">
        <text>an alpha-D-Man-(1-&gt;3)-[alpha-D-Man-(1-&gt;6)]-beta-D-Man-(1-&gt;4)-beta-D-GlcNAc-(1-&gt;4)-alpha-D-GlcNAc-diphospho-di-trans,poly-cis-dolichol + 2 GDP-alpha-D-mannose = an alpha-D-Man-(1-&gt;2)-alpha-D-Man-(1-&gt;2)-alpha-D-Man-(1-&gt;3)-[alpha-D-Man-(1-&gt;6)]-beta-D-Man-(1-&gt;4)-beta-D-GlcNAc-(1-&gt;4)-alpha-D-GlcNAc-diphospho-di-trans,poly-cis-dolichol + 2 GDP + 2 H(+)</text>
        <dbReference type="Rhea" id="RHEA:29523"/>
        <dbReference type="Rhea" id="RHEA-COMP:19515"/>
        <dbReference type="Rhea" id="RHEA-COMP:19516"/>
        <dbReference type="ChEBI" id="CHEBI:15378"/>
        <dbReference type="ChEBI" id="CHEBI:57527"/>
        <dbReference type="ChEBI" id="CHEBI:58189"/>
        <dbReference type="ChEBI" id="CHEBI:132511"/>
        <dbReference type="ChEBI" id="CHEBI:132515"/>
        <dbReference type="EC" id="2.4.1.131"/>
    </reaction>
    <physiologicalReaction direction="left-to-right" evidence="11 12">
        <dbReference type="Rhea" id="RHEA:29524"/>
    </physiologicalReaction>
</comment>
<evidence type="ECO:0000256" key="8">
    <source>
        <dbReference type="ARBA" id="ARBA00022824"/>
    </source>
</evidence>
<evidence type="ECO:0000259" key="13">
    <source>
        <dbReference type="Pfam" id="PF00534"/>
    </source>
</evidence>
<dbReference type="STRING" id="1280837.A0A316VLN8"/>
<dbReference type="AlphaFoldDB" id="A0A316VLN8"/>
<sequence>MSKEGKASGLETVFVLSAIFVIFSFIFTLQFFSTHARQTRKRNRIVRAKLFKRLGLTQQSTDQSSPSRRTVLGFFHPYCNAGGGGERVLWQAIEHHLRQDPEIVIVIYSGDVGPAESLDATDKELEQGKDGGVSLPDGSKSVTKTEILERCNARFAIPLHSPDLASRIHFLPLSNRILVSDSYWKRLTLLGQAYGSMRMAFEACTQFLPDVFIDSMGYAFAYPVVRLFNHRIPIGAYVHYPMISTDMLQRVKDRKAGHTNNSNVSASKWRSQLKLVYYRLFAWTYSRALRTADTLVANGSWTRNHLNNLMFGTKASGLPDSKKVQVVYPPCDTASLNTFPLQQRQKMTLVSLAQFRPEKEHATQIRIIKDLIDQRKRSGQDIDQIKLICMGSSRNEGDEKRIEGLKQLVKELEVDKHVSFVVNAPYSTILENLSVASIGLSTMIDEHFGINVVEFMAAGLITLSHASAGPLLDIAVPEDGQLTGFHAYSNSEFVEAAQKIFSLGEEEELAMRQRARSRAVKTFSNEAFCLAWETRLWNRLIEGAVSNEEKKRK</sequence>
<evidence type="ECO:0000256" key="2">
    <source>
        <dbReference type="ARBA" id="ARBA00004922"/>
    </source>
</evidence>
<evidence type="ECO:0000256" key="3">
    <source>
        <dbReference type="ARBA" id="ARBA00012645"/>
    </source>
</evidence>
<feature type="domain" description="Glycosyl transferase family 1" evidence="13">
    <location>
        <begin position="345"/>
        <end position="517"/>
    </location>
</feature>
<keyword evidence="8 12" id="KW-0256">Endoplasmic reticulum</keyword>
<comment type="pathway">
    <text evidence="2 12">Protein modification; protein glycosylation.</text>
</comment>
<keyword evidence="5 12" id="KW-0328">Glycosyltransferase</keyword>
<evidence type="ECO:0000256" key="12">
    <source>
        <dbReference type="RuleBase" id="RU367051"/>
    </source>
</evidence>
<dbReference type="GO" id="GO:0004377">
    <property type="term" value="F:GDP-Man:Man(3)GlcNAc(2)-PP-Dol alpha-1,2-mannosyltransferase activity"/>
    <property type="evidence" value="ECO:0007669"/>
    <property type="project" value="UniProtKB-UniRule"/>
</dbReference>
<keyword evidence="10 12" id="KW-0472">Membrane</keyword>
<dbReference type="Pfam" id="PF00534">
    <property type="entry name" value="Glycos_transf_1"/>
    <property type="match status" value="1"/>
</dbReference>
<dbReference type="GO" id="GO:0006487">
    <property type="term" value="P:protein N-linked glycosylation"/>
    <property type="evidence" value="ECO:0007669"/>
    <property type="project" value="TreeGrafter"/>
</dbReference>
<dbReference type="RefSeq" id="XP_025358739.1">
    <property type="nucleotide sequence ID" value="XM_025498490.1"/>
</dbReference>
<dbReference type="UniPathway" id="UPA00378"/>
<evidence type="ECO:0000256" key="7">
    <source>
        <dbReference type="ARBA" id="ARBA00022692"/>
    </source>
</evidence>
<keyword evidence="6 12" id="KW-0808">Transferase</keyword>
<name>A0A316VLN8_9BASI</name>
<evidence type="ECO:0000256" key="5">
    <source>
        <dbReference type="ARBA" id="ARBA00022676"/>
    </source>
</evidence>
<keyword evidence="16" id="KW-1185">Reference proteome</keyword>
<dbReference type="Proteomes" id="UP000245771">
    <property type="component" value="Unassembled WGS sequence"/>
</dbReference>
<reference evidence="15 16" key="1">
    <citation type="journal article" date="2018" name="Mol. Biol. Evol.">
        <title>Broad Genomic Sampling Reveals a Smut Pathogenic Ancestry of the Fungal Clade Ustilaginomycotina.</title>
        <authorList>
            <person name="Kijpornyongpan T."/>
            <person name="Mondo S.J."/>
            <person name="Barry K."/>
            <person name="Sandor L."/>
            <person name="Lee J."/>
            <person name="Lipzen A."/>
            <person name="Pangilinan J."/>
            <person name="LaButti K."/>
            <person name="Hainaut M."/>
            <person name="Henrissat B."/>
            <person name="Grigoriev I.V."/>
            <person name="Spatafora J.W."/>
            <person name="Aime M.C."/>
        </authorList>
    </citation>
    <scope>NUCLEOTIDE SEQUENCE [LARGE SCALE GENOMIC DNA]</scope>
    <source>
        <strain evidence="15 16">MCA 3882</strain>
    </source>
</reference>
<comment type="subcellular location">
    <subcellularLocation>
        <location evidence="1">Endoplasmic reticulum membrane</location>
        <topology evidence="1">Single-pass membrane protein</topology>
    </subcellularLocation>
</comment>
<dbReference type="PANTHER" id="PTHR45919:SF1">
    <property type="entry name" value="GDP-MAN:MAN(3)GLCNAC(2)-PP-DOL ALPHA-1,2-MANNOSYLTRANSFERASE"/>
    <property type="match status" value="1"/>
</dbReference>
<dbReference type="GeneID" id="37020271"/>
<evidence type="ECO:0000256" key="1">
    <source>
        <dbReference type="ARBA" id="ARBA00004389"/>
    </source>
</evidence>
<feature type="domain" description="ALG11 mannosyltransferase N-terminal" evidence="14">
    <location>
        <begin position="70"/>
        <end position="309"/>
    </location>
</feature>
<dbReference type="PANTHER" id="PTHR45919">
    <property type="entry name" value="GDP-MAN:MAN(3)GLCNAC(2)-PP-DOL ALPHA-1,2-MANNOSYLTRANSFERASE"/>
    <property type="match status" value="1"/>
</dbReference>
<evidence type="ECO:0000313" key="16">
    <source>
        <dbReference type="Proteomes" id="UP000245771"/>
    </source>
</evidence>
<proteinExistence type="inferred from homology"/>
<dbReference type="EMBL" id="KZ819602">
    <property type="protein sequence ID" value="PWN38437.1"/>
    <property type="molecule type" value="Genomic_DNA"/>
</dbReference>
<comment type="similarity">
    <text evidence="12">Belongs to the glycosyltransferase group 1 family. Glycosyltransferase 4 subfamily.</text>
</comment>
<dbReference type="Gene3D" id="3.40.50.2000">
    <property type="entry name" value="Glycogen Phosphorylase B"/>
    <property type="match status" value="1"/>
</dbReference>
<dbReference type="InParanoid" id="A0A316VLN8"/>
<comment type="function">
    <text evidence="12">GDP-Man:Man(3)GlcNAc(2)-PP-Dol alpha-1,2-mannosyltransferase that operates in the biosynthetic pathway of dolichol-linked oligosaccharides, the glycan precursors employed in protein asparagine (N)-glycosylation. The assembly of dolichol-linked oligosaccharides begins on the cytosolic side of the endoplasmic reticulum membrane and finishes in its lumen. The sequential addition of sugars to dolichol pyrophosphate produces dolichol-linked oligosaccharides containing fourteen sugars, including two GlcNAcs, nine mannoses and three glucoses. Once assembled, the oligosaccharide is transferred from the lipid to nascent proteins by oligosaccharyltransferases. Catalyzes, on the cytoplasmic face of the endoplasmic reticulum, the addition of the fourth and fifth mannose residues to the dolichol-linked oligosaccharide chain, to produce Man(5)GlcNAc(2)-PP-dolichol core oligosaccharide.</text>
</comment>
<keyword evidence="7 12" id="KW-0812">Transmembrane</keyword>
<organism evidence="15 16">
    <name type="scientific">Meira miltonrushii</name>
    <dbReference type="NCBI Taxonomy" id="1280837"/>
    <lineage>
        <taxon>Eukaryota</taxon>
        <taxon>Fungi</taxon>
        <taxon>Dikarya</taxon>
        <taxon>Basidiomycota</taxon>
        <taxon>Ustilaginomycotina</taxon>
        <taxon>Exobasidiomycetes</taxon>
        <taxon>Exobasidiales</taxon>
        <taxon>Brachybasidiaceae</taxon>
        <taxon>Meira</taxon>
    </lineage>
</organism>
<protein>
    <recommendedName>
        <fullName evidence="4 12">GDP-Man:Man(3)GlcNAc(2)-PP-Dol alpha-1,2-mannosyltransferase</fullName>
        <ecNumber evidence="3 12">2.4.1.131</ecNumber>
    </recommendedName>
</protein>
<dbReference type="InterPro" id="IPR038013">
    <property type="entry name" value="ALG11"/>
</dbReference>
<dbReference type="InterPro" id="IPR031814">
    <property type="entry name" value="ALG11_N"/>
</dbReference>